<dbReference type="GO" id="GO:0030170">
    <property type="term" value="F:pyridoxal phosphate binding"/>
    <property type="evidence" value="ECO:0007669"/>
    <property type="project" value="UniProtKB-UniRule"/>
</dbReference>
<dbReference type="NCBIfam" id="TIGR01325">
    <property type="entry name" value="O_suc_HS_sulf"/>
    <property type="match status" value="1"/>
</dbReference>
<dbReference type="InterPro" id="IPR015424">
    <property type="entry name" value="PyrdxlP-dep_Trfase"/>
</dbReference>
<evidence type="ECO:0000256" key="5">
    <source>
        <dbReference type="RuleBase" id="RU362118"/>
    </source>
</evidence>
<gene>
    <name evidence="3" type="primary">metZ</name>
    <name evidence="7" type="ORF">GGD88_001952</name>
</gene>
<dbReference type="InterPro" id="IPR015422">
    <property type="entry name" value="PyrdxlP-dep_Trfase_small"/>
</dbReference>
<sequence length="413" mass="43928">MTSDPNTDPQTHRQTHRQTTRAAWHPRTAMVRGGLDRSAHMETAEALYLSSGFVYPDAEAARRAFDGTDARFVYSRFRNPTNATFEQRLALLEGAPVCRATASGMAAVTAALLCQVGAGDRVVAARSLFVSCHWVLTELLPRYGVTVELVPAADLDVWRAALARPATCVFLESPSNPGLEIVDIPAVADLAHRAGARLIVDNAFATPVLQRPLALGADIVVHSATKYIDGQGRCLGGAILSNDAVFDEELLLPFLRNTGPCLSPFNGWVMTKGLETLDLRVRAQCASALALAEALDGRPGVAAVRYPGLPGHPQHALAMAQMDGCGGAMLALDLAGGQPAAFRFLDGLRLIDISNNLGDAKSLACHPATTTHQRLSPDEQAAQGITPGLVRLSVGLEDHRDLIADVTQALARV</sequence>
<comment type="cofactor">
    <cofactor evidence="1 3 5">
        <name>pyridoxal 5'-phosphate</name>
        <dbReference type="ChEBI" id="CHEBI:597326"/>
    </cofactor>
</comment>
<dbReference type="AlphaFoldDB" id="A0A7W6S0P3"/>
<dbReference type="PANTHER" id="PTHR11808:SF80">
    <property type="entry name" value="CYSTATHIONINE GAMMA-LYASE"/>
    <property type="match status" value="1"/>
</dbReference>
<dbReference type="GO" id="GO:0016846">
    <property type="term" value="F:carbon-sulfur lyase activity"/>
    <property type="evidence" value="ECO:0007669"/>
    <property type="project" value="TreeGrafter"/>
</dbReference>
<dbReference type="PROSITE" id="PS00868">
    <property type="entry name" value="CYS_MET_METAB_PP"/>
    <property type="match status" value="1"/>
</dbReference>
<dbReference type="CDD" id="cd00614">
    <property type="entry name" value="CGS_like"/>
    <property type="match status" value="1"/>
</dbReference>
<dbReference type="GO" id="GO:0071268">
    <property type="term" value="P:homocysteine biosynthetic process"/>
    <property type="evidence" value="ECO:0007669"/>
    <property type="project" value="InterPro"/>
</dbReference>
<protein>
    <recommendedName>
        <fullName evidence="3">O-succinylhomoserine sulfhydrylase</fullName>
        <shortName evidence="3">OSH sulfhydrylase</shortName>
        <shortName evidence="3">OSHS sulfhydrylase</shortName>
        <ecNumber evidence="3">2.5.1.-</ecNumber>
    </recommendedName>
</protein>
<reference evidence="7 8" key="1">
    <citation type="submission" date="2020-08" db="EMBL/GenBank/DDBJ databases">
        <title>Genome sequencing of Purple Non-Sulfur Bacteria from various extreme environments.</title>
        <authorList>
            <person name="Mayer M."/>
        </authorList>
    </citation>
    <scope>NUCLEOTIDE SEQUENCE [LARGE SCALE GENOMIC DNA]</scope>
    <source>
        <strain evidence="7 8">JA135</strain>
    </source>
</reference>
<dbReference type="FunFam" id="3.40.640.10:FF:000046">
    <property type="entry name" value="Cystathionine gamma-lyase"/>
    <property type="match status" value="1"/>
</dbReference>
<dbReference type="EMBL" id="JACIGI010000014">
    <property type="protein sequence ID" value="MBB4286225.1"/>
    <property type="molecule type" value="Genomic_DNA"/>
</dbReference>
<dbReference type="GO" id="GO:0071266">
    <property type="term" value="P:'de novo' L-methionine biosynthetic process"/>
    <property type="evidence" value="ECO:0007669"/>
    <property type="project" value="UniProtKB-UniRule"/>
</dbReference>
<keyword evidence="2 3" id="KW-0663">Pyridoxal phosphate</keyword>
<evidence type="ECO:0000256" key="1">
    <source>
        <dbReference type="ARBA" id="ARBA00001933"/>
    </source>
</evidence>
<dbReference type="SUPFAM" id="SSF53383">
    <property type="entry name" value="PLP-dependent transferases"/>
    <property type="match status" value="1"/>
</dbReference>
<comment type="similarity">
    <text evidence="3">Belongs to the trans-sulfuration enzymes family. MetZ subfamily.</text>
</comment>
<dbReference type="PIRSF" id="PIRSF001434">
    <property type="entry name" value="CGS"/>
    <property type="match status" value="1"/>
</dbReference>
<name>A0A7W6S0P3_9PROT</name>
<dbReference type="GO" id="GO:0005737">
    <property type="term" value="C:cytoplasm"/>
    <property type="evidence" value="ECO:0007669"/>
    <property type="project" value="TreeGrafter"/>
</dbReference>
<evidence type="ECO:0000256" key="6">
    <source>
        <dbReference type="SAM" id="MobiDB-lite"/>
    </source>
</evidence>
<dbReference type="HAMAP" id="MF_02056">
    <property type="entry name" value="MetZ"/>
    <property type="match status" value="1"/>
</dbReference>
<keyword evidence="3" id="KW-0028">Amino-acid biosynthesis</keyword>
<dbReference type="InterPro" id="IPR015421">
    <property type="entry name" value="PyrdxlP-dep_Trfase_major"/>
</dbReference>
<dbReference type="InterPro" id="IPR054542">
    <property type="entry name" value="Cys_met_metab_PP"/>
</dbReference>
<keyword evidence="3" id="KW-0486">Methionine biosynthesis</keyword>
<feature type="modified residue" description="N6-(pyridoxal phosphate)lysine" evidence="3 4">
    <location>
        <position position="226"/>
    </location>
</feature>
<dbReference type="Proteomes" id="UP000555728">
    <property type="component" value="Unassembled WGS sequence"/>
</dbReference>
<dbReference type="EC" id="2.5.1.-" evidence="3"/>
<feature type="region of interest" description="Disordered" evidence="6">
    <location>
        <begin position="1"/>
        <end position="25"/>
    </location>
</feature>
<proteinExistence type="inferred from homology"/>
<dbReference type="InterPro" id="IPR006234">
    <property type="entry name" value="O-succ-hSer_sulfhydrylase"/>
</dbReference>
<evidence type="ECO:0000313" key="8">
    <source>
        <dbReference type="Proteomes" id="UP000555728"/>
    </source>
</evidence>
<organism evidence="7 8">
    <name type="scientific">Roseospira goensis</name>
    <dbReference type="NCBI Taxonomy" id="391922"/>
    <lineage>
        <taxon>Bacteria</taxon>
        <taxon>Pseudomonadati</taxon>
        <taxon>Pseudomonadota</taxon>
        <taxon>Alphaproteobacteria</taxon>
        <taxon>Rhodospirillales</taxon>
        <taxon>Rhodospirillaceae</taxon>
        <taxon>Roseospira</taxon>
    </lineage>
</organism>
<evidence type="ECO:0000256" key="3">
    <source>
        <dbReference type="HAMAP-Rule" id="MF_02056"/>
    </source>
</evidence>
<accession>A0A7W6S0P3</accession>
<dbReference type="Gene3D" id="3.40.640.10">
    <property type="entry name" value="Type I PLP-dependent aspartate aminotransferase-like (Major domain)"/>
    <property type="match status" value="1"/>
</dbReference>
<keyword evidence="3 7" id="KW-0808">Transferase</keyword>
<comment type="caution">
    <text evidence="7">The sequence shown here is derived from an EMBL/GenBank/DDBJ whole genome shotgun (WGS) entry which is preliminary data.</text>
</comment>
<dbReference type="GO" id="GO:0016765">
    <property type="term" value="F:transferase activity, transferring alkyl or aryl (other than methyl) groups"/>
    <property type="evidence" value="ECO:0007669"/>
    <property type="project" value="UniProtKB-UniRule"/>
</dbReference>
<comment type="subunit">
    <text evidence="3">Homotetramer.</text>
</comment>
<dbReference type="PANTHER" id="PTHR11808">
    <property type="entry name" value="TRANS-SULFURATION ENZYME FAMILY MEMBER"/>
    <property type="match status" value="1"/>
</dbReference>
<keyword evidence="8" id="KW-1185">Reference proteome</keyword>
<comment type="function">
    <text evidence="3">Catalyzes the formation of L-homocysteine from O-succinyl-L-homoserine (OSHS) and hydrogen sulfide.</text>
</comment>
<comment type="pathway">
    <text evidence="3">Amino-acid biosynthesis; L-methionine biosynthesis via de novo pathway; L-homocysteine from O-succinyl-L-homoserine: step 1/1.</text>
</comment>
<comment type="catalytic activity">
    <reaction evidence="3">
        <text>O-succinyl-L-homoserine + hydrogen sulfide = L-homocysteine + succinate</text>
        <dbReference type="Rhea" id="RHEA:27826"/>
        <dbReference type="ChEBI" id="CHEBI:29919"/>
        <dbReference type="ChEBI" id="CHEBI:30031"/>
        <dbReference type="ChEBI" id="CHEBI:57661"/>
        <dbReference type="ChEBI" id="CHEBI:58199"/>
    </reaction>
</comment>
<dbReference type="InterPro" id="IPR000277">
    <property type="entry name" value="Cys/Met-Metab_PyrdxlP-dep_enz"/>
</dbReference>
<dbReference type="Pfam" id="PF01053">
    <property type="entry name" value="Cys_Met_Meta_PP"/>
    <property type="match status" value="1"/>
</dbReference>
<evidence type="ECO:0000256" key="4">
    <source>
        <dbReference type="PIRSR" id="PIRSR001434-2"/>
    </source>
</evidence>
<dbReference type="GO" id="GO:0019346">
    <property type="term" value="P:transsulfuration"/>
    <property type="evidence" value="ECO:0007669"/>
    <property type="project" value="InterPro"/>
</dbReference>
<dbReference type="RefSeq" id="WP_184434802.1">
    <property type="nucleotide sequence ID" value="NZ_JACIGI010000014.1"/>
</dbReference>
<dbReference type="UniPathway" id="UPA00051">
    <property type="reaction ID" value="UER00449"/>
</dbReference>
<dbReference type="Gene3D" id="3.90.1150.10">
    <property type="entry name" value="Aspartate Aminotransferase, domain 1"/>
    <property type="match status" value="1"/>
</dbReference>
<evidence type="ECO:0000256" key="2">
    <source>
        <dbReference type="ARBA" id="ARBA00022898"/>
    </source>
</evidence>
<evidence type="ECO:0000313" key="7">
    <source>
        <dbReference type="EMBL" id="MBB4286225.1"/>
    </source>
</evidence>